<feature type="transmembrane region" description="Helical" evidence="7">
    <location>
        <begin position="120"/>
        <end position="141"/>
    </location>
</feature>
<keyword evidence="6" id="KW-1015">Disulfide bond</keyword>
<evidence type="ECO:0000256" key="6">
    <source>
        <dbReference type="PIRSR" id="PIRSR002419-1"/>
    </source>
</evidence>
<evidence type="ECO:0000256" key="3">
    <source>
        <dbReference type="ARBA" id="ARBA00022692"/>
    </source>
</evidence>
<dbReference type="Pfam" id="PF00335">
    <property type="entry name" value="Tetraspanin"/>
    <property type="match status" value="2"/>
</dbReference>
<reference evidence="8 9" key="1">
    <citation type="journal article" date="2019" name="Commun. Biol.">
        <title>The bagworm genome reveals a unique fibroin gene that provides high tensile strength.</title>
        <authorList>
            <person name="Kono N."/>
            <person name="Nakamura H."/>
            <person name="Ohtoshi R."/>
            <person name="Tomita M."/>
            <person name="Numata K."/>
            <person name="Arakawa K."/>
        </authorList>
    </citation>
    <scope>NUCLEOTIDE SEQUENCE [LARGE SCALE GENOMIC DNA]</scope>
</reference>
<comment type="subcellular location">
    <subcellularLocation>
        <location evidence="1 7">Membrane</location>
        <topology evidence="1 7">Multi-pass membrane protein</topology>
    </subcellularLocation>
</comment>
<dbReference type="InterPro" id="IPR018499">
    <property type="entry name" value="Tetraspanin/Peripherin"/>
</dbReference>
<evidence type="ECO:0000256" key="1">
    <source>
        <dbReference type="ARBA" id="ARBA00004141"/>
    </source>
</evidence>
<dbReference type="PIRSF" id="PIRSF002419">
    <property type="entry name" value="Tetraspanin"/>
    <property type="match status" value="1"/>
</dbReference>
<feature type="transmembrane region" description="Helical" evidence="7">
    <location>
        <begin position="232"/>
        <end position="255"/>
    </location>
</feature>
<dbReference type="OrthoDB" id="71600at2759"/>
<proteinExistence type="inferred from homology"/>
<comment type="caution">
    <text evidence="8">The sequence shown here is derived from an EMBL/GenBank/DDBJ whole genome shotgun (WGS) entry which is preliminary data.</text>
</comment>
<dbReference type="Gene3D" id="1.10.1450.10">
    <property type="entry name" value="Tetraspanin"/>
    <property type="match status" value="1"/>
</dbReference>
<evidence type="ECO:0000256" key="4">
    <source>
        <dbReference type="ARBA" id="ARBA00022989"/>
    </source>
</evidence>
<keyword evidence="4 7" id="KW-1133">Transmembrane helix</keyword>
<protein>
    <recommendedName>
        <fullName evidence="7">Tetraspanin</fullName>
    </recommendedName>
</protein>
<name>A0A4C1UJR9_EUMVA</name>
<feature type="disulfide bond" evidence="6">
    <location>
        <begin position="179"/>
        <end position="209"/>
    </location>
</feature>
<dbReference type="InterPro" id="IPR008952">
    <property type="entry name" value="Tetraspanin_EC2_sf"/>
</dbReference>
<dbReference type="PRINTS" id="PR00259">
    <property type="entry name" value="TMFOUR"/>
</dbReference>
<dbReference type="InterPro" id="IPR018503">
    <property type="entry name" value="Tetraspanin_CS"/>
</dbReference>
<accession>A0A4C1UJR9</accession>
<evidence type="ECO:0000256" key="2">
    <source>
        <dbReference type="ARBA" id="ARBA00006840"/>
    </source>
</evidence>
<dbReference type="AlphaFoldDB" id="A0A4C1UJR9"/>
<sequence>MSQWYKIGSPGRRREGWGALNLSITSFAGNSERQSFLVGLAMIGLGVAARLKWVGIMDQLPDNFRVASWIFIVIGAIVFVIAFFGCCGAIRESHCMVVTYLTNRRVLASLIELRFQRFQYAIFLLVLIIVQVAVAVLLFVYSKDVESVLRNTVASLYHDSRTNDIAKATFNDLETQFGCCGDVGPQDYVINVPPSCCTGGVVQSTTGLCTAFNANPGCGTVIVEGYQKWSKVIGAVAIGVACTEVIGALFALCLANSIRNMDRRSRY</sequence>
<evidence type="ECO:0000256" key="5">
    <source>
        <dbReference type="ARBA" id="ARBA00023136"/>
    </source>
</evidence>
<dbReference type="InterPro" id="IPR000301">
    <property type="entry name" value="Tetraspanin_animals"/>
</dbReference>
<keyword evidence="9" id="KW-1185">Reference proteome</keyword>
<dbReference type="STRING" id="151549.A0A4C1UJR9"/>
<gene>
    <name evidence="8" type="primary">CD63</name>
    <name evidence="8" type="ORF">EVAR_74969_1</name>
</gene>
<dbReference type="EMBL" id="BGZK01000177">
    <property type="protein sequence ID" value="GBP26206.1"/>
    <property type="molecule type" value="Genomic_DNA"/>
</dbReference>
<dbReference type="GO" id="GO:0005886">
    <property type="term" value="C:plasma membrane"/>
    <property type="evidence" value="ECO:0007669"/>
    <property type="project" value="TreeGrafter"/>
</dbReference>
<feature type="transmembrane region" description="Helical" evidence="7">
    <location>
        <begin position="36"/>
        <end position="54"/>
    </location>
</feature>
<feature type="transmembrane region" description="Helical" evidence="7">
    <location>
        <begin position="66"/>
        <end position="90"/>
    </location>
</feature>
<comment type="similarity">
    <text evidence="2 7">Belongs to the tetraspanin (TM4SF) family.</text>
</comment>
<dbReference type="PROSITE" id="PS00421">
    <property type="entry name" value="TM4_1"/>
    <property type="match status" value="1"/>
</dbReference>
<feature type="disulfide bond" evidence="6">
    <location>
        <begin position="180"/>
        <end position="197"/>
    </location>
</feature>
<dbReference type="CDD" id="cd03127">
    <property type="entry name" value="tetraspanin_LEL"/>
    <property type="match status" value="1"/>
</dbReference>
<evidence type="ECO:0000313" key="9">
    <source>
        <dbReference type="Proteomes" id="UP000299102"/>
    </source>
</evidence>
<evidence type="ECO:0000256" key="7">
    <source>
        <dbReference type="RuleBase" id="RU361218"/>
    </source>
</evidence>
<dbReference type="SUPFAM" id="SSF48652">
    <property type="entry name" value="Tetraspanin"/>
    <property type="match status" value="1"/>
</dbReference>
<organism evidence="8 9">
    <name type="scientific">Eumeta variegata</name>
    <name type="common">Bagworm moth</name>
    <name type="synonym">Eumeta japonica</name>
    <dbReference type="NCBI Taxonomy" id="151549"/>
    <lineage>
        <taxon>Eukaryota</taxon>
        <taxon>Metazoa</taxon>
        <taxon>Ecdysozoa</taxon>
        <taxon>Arthropoda</taxon>
        <taxon>Hexapoda</taxon>
        <taxon>Insecta</taxon>
        <taxon>Pterygota</taxon>
        <taxon>Neoptera</taxon>
        <taxon>Endopterygota</taxon>
        <taxon>Lepidoptera</taxon>
        <taxon>Glossata</taxon>
        <taxon>Ditrysia</taxon>
        <taxon>Tineoidea</taxon>
        <taxon>Psychidae</taxon>
        <taxon>Oiketicinae</taxon>
        <taxon>Eumeta</taxon>
    </lineage>
</organism>
<keyword evidence="3 7" id="KW-0812">Transmembrane</keyword>
<keyword evidence="5 7" id="KW-0472">Membrane</keyword>
<dbReference type="PANTHER" id="PTHR19282">
    <property type="entry name" value="TETRASPANIN"/>
    <property type="match status" value="1"/>
</dbReference>
<dbReference type="PANTHER" id="PTHR19282:SF521">
    <property type="entry name" value="IP01817P-RELATED"/>
    <property type="match status" value="1"/>
</dbReference>
<evidence type="ECO:0000313" key="8">
    <source>
        <dbReference type="EMBL" id="GBP26206.1"/>
    </source>
</evidence>
<dbReference type="Proteomes" id="UP000299102">
    <property type="component" value="Unassembled WGS sequence"/>
</dbReference>